<feature type="transmembrane region" description="Helical" evidence="1">
    <location>
        <begin position="132"/>
        <end position="153"/>
    </location>
</feature>
<sequence length="344" mass="38188">MQSNLRSQHEFPVAVKGATSGYDQSGVVFRAPFGPAQLTDVRRDAGKEVFRGEVQGSRRRLKKSEDWLRQREATGFDGKGGQEFLGLSGAPQKHRRLNLNAFAVVVNLLLPWVVFSAICWALSFSLHYKAPLVAWGVVAVGLAIVAASARMALRADSSEKWHSFFTVATLAALSRTHTSAVYDLNNMNSYPAVNPAGHKGQQLMDAGRIFFSEGTGLDLKKAMSFKDSDTYCVAPITLGQDQMASYDYWAIGRYNNGHARAGLRLMSDDQRPFFRLAVQQAEAAYNIRAEHPMFFHWVQDPVALMASWTEAATRFMLMSSFCFFVMNFFCVSCAVVVFSKLGGY</sequence>
<keyword evidence="1" id="KW-1133">Transmembrane helix</keyword>
<evidence type="ECO:0000313" key="3">
    <source>
        <dbReference type="Proteomes" id="UP000186817"/>
    </source>
</evidence>
<dbReference type="OMA" id="MASWTEA"/>
<name>A0A1Q9E0D9_SYMMI</name>
<accession>A0A1Q9E0D9</accession>
<evidence type="ECO:0000313" key="2">
    <source>
        <dbReference type="EMBL" id="OLQ00904.1"/>
    </source>
</evidence>
<gene>
    <name evidence="2" type="ORF">AK812_SmicGene16397</name>
</gene>
<dbReference type="AlphaFoldDB" id="A0A1Q9E0D9"/>
<comment type="caution">
    <text evidence="2">The sequence shown here is derived from an EMBL/GenBank/DDBJ whole genome shotgun (WGS) entry which is preliminary data.</text>
</comment>
<feature type="transmembrane region" description="Helical" evidence="1">
    <location>
        <begin position="101"/>
        <end position="126"/>
    </location>
</feature>
<dbReference type="Proteomes" id="UP000186817">
    <property type="component" value="Unassembled WGS sequence"/>
</dbReference>
<protein>
    <submittedName>
        <fullName evidence="2">Uncharacterized protein</fullName>
    </submittedName>
</protein>
<proteinExistence type="predicted"/>
<dbReference type="OrthoDB" id="421888at2759"/>
<keyword evidence="1" id="KW-0472">Membrane</keyword>
<keyword evidence="3" id="KW-1185">Reference proteome</keyword>
<reference evidence="2 3" key="1">
    <citation type="submission" date="2016-02" db="EMBL/GenBank/DDBJ databases">
        <title>Genome analysis of coral dinoflagellate symbionts highlights evolutionary adaptations to a symbiotic lifestyle.</title>
        <authorList>
            <person name="Aranda M."/>
            <person name="Li Y."/>
            <person name="Liew Y.J."/>
            <person name="Baumgarten S."/>
            <person name="Simakov O."/>
            <person name="Wilson M."/>
            <person name="Piel J."/>
            <person name="Ashoor H."/>
            <person name="Bougouffa S."/>
            <person name="Bajic V.B."/>
            <person name="Ryu T."/>
            <person name="Ravasi T."/>
            <person name="Bayer T."/>
            <person name="Micklem G."/>
            <person name="Kim H."/>
            <person name="Bhak J."/>
            <person name="Lajeunesse T.C."/>
            <person name="Voolstra C.R."/>
        </authorList>
    </citation>
    <scope>NUCLEOTIDE SEQUENCE [LARGE SCALE GENOMIC DNA]</scope>
    <source>
        <strain evidence="2 3">CCMP2467</strain>
    </source>
</reference>
<organism evidence="2 3">
    <name type="scientific">Symbiodinium microadriaticum</name>
    <name type="common">Dinoflagellate</name>
    <name type="synonym">Zooxanthella microadriatica</name>
    <dbReference type="NCBI Taxonomy" id="2951"/>
    <lineage>
        <taxon>Eukaryota</taxon>
        <taxon>Sar</taxon>
        <taxon>Alveolata</taxon>
        <taxon>Dinophyceae</taxon>
        <taxon>Suessiales</taxon>
        <taxon>Symbiodiniaceae</taxon>
        <taxon>Symbiodinium</taxon>
    </lineage>
</organism>
<evidence type="ECO:0000256" key="1">
    <source>
        <dbReference type="SAM" id="Phobius"/>
    </source>
</evidence>
<keyword evidence="1" id="KW-0812">Transmembrane</keyword>
<feature type="transmembrane region" description="Helical" evidence="1">
    <location>
        <begin position="315"/>
        <end position="338"/>
    </location>
</feature>
<dbReference type="EMBL" id="LSRX01000311">
    <property type="protein sequence ID" value="OLQ00904.1"/>
    <property type="molecule type" value="Genomic_DNA"/>
</dbReference>